<protein>
    <submittedName>
        <fullName evidence="2">Uncharacterized protein</fullName>
    </submittedName>
</protein>
<evidence type="ECO:0000256" key="1">
    <source>
        <dbReference type="SAM" id="MobiDB-lite"/>
    </source>
</evidence>
<organism evidence="2 3">
    <name type="scientific">Tanacetum coccineum</name>
    <dbReference type="NCBI Taxonomy" id="301880"/>
    <lineage>
        <taxon>Eukaryota</taxon>
        <taxon>Viridiplantae</taxon>
        <taxon>Streptophyta</taxon>
        <taxon>Embryophyta</taxon>
        <taxon>Tracheophyta</taxon>
        <taxon>Spermatophyta</taxon>
        <taxon>Magnoliopsida</taxon>
        <taxon>eudicotyledons</taxon>
        <taxon>Gunneridae</taxon>
        <taxon>Pentapetalae</taxon>
        <taxon>asterids</taxon>
        <taxon>campanulids</taxon>
        <taxon>Asterales</taxon>
        <taxon>Asteraceae</taxon>
        <taxon>Asteroideae</taxon>
        <taxon>Anthemideae</taxon>
        <taxon>Anthemidinae</taxon>
        <taxon>Tanacetum</taxon>
    </lineage>
</organism>
<sequence length="143" mass="16568">MATPFANPERQFRARRDTSPTPIHNIYTFYESESPESESEDNGEIDIETLTLEQYLNLNNTHNKKNNPEKTTFEIKGQFLRELNKITFSGCSTENAIEHIGKILEVATVFKIDDSALLQVFHLTLIRVAKRWFDRTSPRHAQN</sequence>
<evidence type="ECO:0000313" key="3">
    <source>
        <dbReference type="Proteomes" id="UP001151760"/>
    </source>
</evidence>
<reference evidence="2" key="2">
    <citation type="submission" date="2022-01" db="EMBL/GenBank/DDBJ databases">
        <authorList>
            <person name="Yamashiro T."/>
            <person name="Shiraishi A."/>
            <person name="Satake H."/>
            <person name="Nakayama K."/>
        </authorList>
    </citation>
    <scope>NUCLEOTIDE SEQUENCE</scope>
</reference>
<name>A0ABQ5J4W8_9ASTR</name>
<feature type="region of interest" description="Disordered" evidence="1">
    <location>
        <begin position="1"/>
        <end position="23"/>
    </location>
</feature>
<keyword evidence="3" id="KW-1185">Reference proteome</keyword>
<dbReference type="EMBL" id="BQNB010021512">
    <property type="protein sequence ID" value="GJU07176.1"/>
    <property type="molecule type" value="Genomic_DNA"/>
</dbReference>
<dbReference type="Proteomes" id="UP001151760">
    <property type="component" value="Unassembled WGS sequence"/>
</dbReference>
<comment type="caution">
    <text evidence="2">The sequence shown here is derived from an EMBL/GenBank/DDBJ whole genome shotgun (WGS) entry which is preliminary data.</text>
</comment>
<proteinExistence type="predicted"/>
<evidence type="ECO:0000313" key="2">
    <source>
        <dbReference type="EMBL" id="GJU07176.1"/>
    </source>
</evidence>
<accession>A0ABQ5J4W8</accession>
<reference evidence="2" key="1">
    <citation type="journal article" date="2022" name="Int. J. Mol. Sci.">
        <title>Draft Genome of Tanacetum Coccineum: Genomic Comparison of Closely Related Tanacetum-Family Plants.</title>
        <authorList>
            <person name="Yamashiro T."/>
            <person name="Shiraishi A."/>
            <person name="Nakayama K."/>
            <person name="Satake H."/>
        </authorList>
    </citation>
    <scope>NUCLEOTIDE SEQUENCE</scope>
</reference>
<gene>
    <name evidence="2" type="ORF">Tco_1123606</name>
</gene>